<protein>
    <submittedName>
        <fullName evidence="1">Uncharacterized protein</fullName>
    </submittedName>
</protein>
<organism evidence="1">
    <name type="scientific">marine sediment metagenome</name>
    <dbReference type="NCBI Taxonomy" id="412755"/>
    <lineage>
        <taxon>unclassified sequences</taxon>
        <taxon>metagenomes</taxon>
        <taxon>ecological metagenomes</taxon>
    </lineage>
</organism>
<dbReference type="AlphaFoldDB" id="X1CN41"/>
<reference evidence="1" key="1">
    <citation type="journal article" date="2014" name="Front. Microbiol.">
        <title>High frequency of phylogenetically diverse reductive dehalogenase-homologous genes in deep subseafloor sedimentary metagenomes.</title>
        <authorList>
            <person name="Kawai M."/>
            <person name="Futagami T."/>
            <person name="Toyoda A."/>
            <person name="Takaki Y."/>
            <person name="Nishi S."/>
            <person name="Hori S."/>
            <person name="Arai W."/>
            <person name="Tsubouchi T."/>
            <person name="Morono Y."/>
            <person name="Uchiyama I."/>
            <person name="Ito T."/>
            <person name="Fujiyama A."/>
            <person name="Inagaki F."/>
            <person name="Takami H."/>
        </authorList>
    </citation>
    <scope>NUCLEOTIDE SEQUENCE</scope>
    <source>
        <strain evidence="1">Expedition CK06-06</strain>
    </source>
</reference>
<dbReference type="EMBL" id="BART01015526">
    <property type="protein sequence ID" value="GAG85656.1"/>
    <property type="molecule type" value="Genomic_DNA"/>
</dbReference>
<name>X1CN41_9ZZZZ</name>
<gene>
    <name evidence="1" type="ORF">S01H4_30132</name>
</gene>
<proteinExistence type="predicted"/>
<sequence length="157" mass="17151">MVHKPNHRVHSFRGLLADGGQDEINLERSNVNLAYRIVKFQVINRNVGATAAESAVKIWKESQSSIDNIVDFGNPDLLGAAYYQDSTSSAEASSVDIIFGNKIFSRNIYVTSAGTVQTADMNYYIELEEVPVSAATLMQLKLGVARKLNLSESAPDA</sequence>
<evidence type="ECO:0000313" key="1">
    <source>
        <dbReference type="EMBL" id="GAG85656.1"/>
    </source>
</evidence>
<comment type="caution">
    <text evidence="1">The sequence shown here is derived from an EMBL/GenBank/DDBJ whole genome shotgun (WGS) entry which is preliminary data.</text>
</comment>
<accession>X1CN41</accession>